<dbReference type="InterPro" id="IPR019410">
    <property type="entry name" value="Methyltransf_16"/>
</dbReference>
<keyword evidence="6" id="KW-0808">Transferase</keyword>
<evidence type="ECO:0000256" key="5">
    <source>
        <dbReference type="ARBA" id="ARBA00022603"/>
    </source>
</evidence>
<gene>
    <name evidence="10" type="ORF">RN001_012493</name>
</gene>
<dbReference type="GO" id="GO:0032259">
    <property type="term" value="P:methylation"/>
    <property type="evidence" value="ECO:0007669"/>
    <property type="project" value="UniProtKB-KW"/>
</dbReference>
<evidence type="ECO:0000256" key="3">
    <source>
        <dbReference type="ARBA" id="ARBA00012533"/>
    </source>
</evidence>
<dbReference type="Gene3D" id="3.40.50.150">
    <property type="entry name" value="Vaccinia Virus protein VP39"/>
    <property type="match status" value="1"/>
</dbReference>
<dbReference type="Proteomes" id="UP001353858">
    <property type="component" value="Unassembled WGS sequence"/>
</dbReference>
<dbReference type="Pfam" id="PF10294">
    <property type="entry name" value="Methyltransf_16"/>
    <property type="match status" value="1"/>
</dbReference>
<accession>A0AAN7P6A0</accession>
<dbReference type="EC" id="2.1.1.85" evidence="3"/>
<keyword evidence="5" id="KW-0489">Methyltransferase</keyword>
<organism evidence="10 11">
    <name type="scientific">Aquatica leii</name>
    <dbReference type="NCBI Taxonomy" id="1421715"/>
    <lineage>
        <taxon>Eukaryota</taxon>
        <taxon>Metazoa</taxon>
        <taxon>Ecdysozoa</taxon>
        <taxon>Arthropoda</taxon>
        <taxon>Hexapoda</taxon>
        <taxon>Insecta</taxon>
        <taxon>Pterygota</taxon>
        <taxon>Neoptera</taxon>
        <taxon>Endopterygota</taxon>
        <taxon>Coleoptera</taxon>
        <taxon>Polyphaga</taxon>
        <taxon>Elateriformia</taxon>
        <taxon>Elateroidea</taxon>
        <taxon>Lampyridae</taxon>
        <taxon>Luciolinae</taxon>
        <taxon>Aquatica</taxon>
    </lineage>
</organism>
<reference evidence="11" key="1">
    <citation type="submission" date="2023-01" db="EMBL/GenBank/DDBJ databases">
        <title>Key to firefly adult light organ development and bioluminescence: homeobox transcription factors regulate luciferase expression and transportation to peroxisome.</title>
        <authorList>
            <person name="Fu X."/>
        </authorList>
    </citation>
    <scope>NUCLEOTIDE SEQUENCE [LARGE SCALE GENOMIC DNA]</scope>
</reference>
<evidence type="ECO:0000256" key="1">
    <source>
        <dbReference type="ARBA" id="ARBA00004123"/>
    </source>
</evidence>
<dbReference type="SUPFAM" id="SSF53335">
    <property type="entry name" value="S-adenosyl-L-methionine-dependent methyltransferases"/>
    <property type="match status" value="1"/>
</dbReference>
<keyword evidence="7" id="KW-0949">S-adenosyl-L-methionine</keyword>
<evidence type="ECO:0000256" key="2">
    <source>
        <dbReference type="ARBA" id="ARBA00004496"/>
    </source>
</evidence>
<name>A0AAN7P6A0_9COLE</name>
<evidence type="ECO:0000256" key="8">
    <source>
        <dbReference type="ARBA" id="ARBA00023242"/>
    </source>
</evidence>
<sequence length="273" mass="31490">MFKFDFFKENNTSDDTDRNSSDHAWYIAKEIVPDVFLTEDILKLNKIKTFCCGNFEIKHVSVDTKLVLPEHLTDDCIIKAESNHSDLLTAVYEGGLKIWECTIDLANYIVEHKIDFTNKKVLDLGCGAGLIGILSSLNGAETYFQDYNEEVIKYLTIPNVHLNKNTENFGYSIFYCGDWSSFLELIKEYKFDYIFTSETIYNSSNYYKLYMLFKECLKPNGVVYAAAKTHYFGVGGGIRSFEEFLKQQGLFEISTCWKCSDGLQREILKIIFK</sequence>
<evidence type="ECO:0000256" key="6">
    <source>
        <dbReference type="ARBA" id="ARBA00022679"/>
    </source>
</evidence>
<keyword evidence="11" id="KW-1185">Reference proteome</keyword>
<keyword evidence="4" id="KW-0963">Cytoplasm</keyword>
<evidence type="ECO:0000256" key="9">
    <source>
        <dbReference type="ARBA" id="ARBA00038126"/>
    </source>
</evidence>
<evidence type="ECO:0000256" key="7">
    <source>
        <dbReference type="ARBA" id="ARBA00022691"/>
    </source>
</evidence>
<protein>
    <recommendedName>
        <fullName evidence="3">protein-histidine N-methyltransferase</fullName>
        <ecNumber evidence="3">2.1.1.85</ecNumber>
    </recommendedName>
</protein>
<dbReference type="PANTHER" id="PTHR14614">
    <property type="entry name" value="HEPATOCELLULAR CARCINOMA-ASSOCIATED ANTIGEN"/>
    <property type="match status" value="1"/>
</dbReference>
<comment type="subcellular location">
    <subcellularLocation>
        <location evidence="2">Cytoplasm</location>
    </subcellularLocation>
    <subcellularLocation>
        <location evidence="1">Nucleus</location>
    </subcellularLocation>
</comment>
<comment type="similarity">
    <text evidence="9">Belongs to the methyltransferase superfamily. METTL18 family.</text>
</comment>
<dbReference type="GO" id="GO:0005737">
    <property type="term" value="C:cytoplasm"/>
    <property type="evidence" value="ECO:0007669"/>
    <property type="project" value="UniProtKB-SubCell"/>
</dbReference>
<dbReference type="EMBL" id="JARPUR010000005">
    <property type="protein sequence ID" value="KAK4876071.1"/>
    <property type="molecule type" value="Genomic_DNA"/>
</dbReference>
<dbReference type="GO" id="GO:0005634">
    <property type="term" value="C:nucleus"/>
    <property type="evidence" value="ECO:0007669"/>
    <property type="project" value="UniProtKB-SubCell"/>
</dbReference>
<evidence type="ECO:0000313" key="10">
    <source>
        <dbReference type="EMBL" id="KAK4876071.1"/>
    </source>
</evidence>
<dbReference type="GO" id="GO:0018064">
    <property type="term" value="F:protein-L-histidine N-tele-methyltransferase activity"/>
    <property type="evidence" value="ECO:0007669"/>
    <property type="project" value="UniProtKB-EC"/>
</dbReference>
<dbReference type="PANTHER" id="PTHR14614:SF39">
    <property type="entry name" value="HISTIDINE PROTEIN METHYLTRANSFERASE 1 HOMOLOG"/>
    <property type="match status" value="1"/>
</dbReference>
<comment type="caution">
    <text evidence="10">The sequence shown here is derived from an EMBL/GenBank/DDBJ whole genome shotgun (WGS) entry which is preliminary data.</text>
</comment>
<evidence type="ECO:0000313" key="11">
    <source>
        <dbReference type="Proteomes" id="UP001353858"/>
    </source>
</evidence>
<evidence type="ECO:0000256" key="4">
    <source>
        <dbReference type="ARBA" id="ARBA00022490"/>
    </source>
</evidence>
<dbReference type="CDD" id="cd02440">
    <property type="entry name" value="AdoMet_MTases"/>
    <property type="match status" value="1"/>
</dbReference>
<dbReference type="AlphaFoldDB" id="A0AAN7P6A0"/>
<proteinExistence type="inferred from homology"/>
<keyword evidence="8" id="KW-0539">Nucleus</keyword>
<dbReference type="InterPro" id="IPR029063">
    <property type="entry name" value="SAM-dependent_MTases_sf"/>
</dbReference>